<evidence type="ECO:0000256" key="1">
    <source>
        <dbReference type="SAM" id="Phobius"/>
    </source>
</evidence>
<dbReference type="InterPro" id="IPR037185">
    <property type="entry name" value="EmrE-like"/>
</dbReference>
<keyword evidence="1" id="KW-1133">Transmembrane helix</keyword>
<feature type="domain" description="EamA" evidence="2">
    <location>
        <begin position="18"/>
        <end position="134"/>
    </location>
</feature>
<dbReference type="Proteomes" id="UP001168528">
    <property type="component" value="Unassembled WGS sequence"/>
</dbReference>
<feature type="transmembrane region" description="Helical" evidence="1">
    <location>
        <begin position="181"/>
        <end position="198"/>
    </location>
</feature>
<evidence type="ECO:0000259" key="2">
    <source>
        <dbReference type="Pfam" id="PF00892"/>
    </source>
</evidence>
<gene>
    <name evidence="3" type="ORF">Q0590_03775</name>
</gene>
<dbReference type="RefSeq" id="WP_302036142.1">
    <property type="nucleotide sequence ID" value="NZ_JAUKPO010000001.1"/>
</dbReference>
<dbReference type="EMBL" id="JAUKPO010000001">
    <property type="protein sequence ID" value="MDO1445353.1"/>
    <property type="molecule type" value="Genomic_DNA"/>
</dbReference>
<dbReference type="PANTHER" id="PTHR22911">
    <property type="entry name" value="ACYL-MALONYL CONDENSING ENZYME-RELATED"/>
    <property type="match status" value="1"/>
</dbReference>
<dbReference type="PANTHER" id="PTHR22911:SF137">
    <property type="entry name" value="SOLUTE CARRIER FAMILY 35 MEMBER G2-RELATED"/>
    <property type="match status" value="1"/>
</dbReference>
<dbReference type="InterPro" id="IPR000620">
    <property type="entry name" value="EamA_dom"/>
</dbReference>
<accession>A0ABT8QZS7</accession>
<evidence type="ECO:0000313" key="4">
    <source>
        <dbReference type="Proteomes" id="UP001168528"/>
    </source>
</evidence>
<keyword evidence="1" id="KW-0812">Transmembrane</keyword>
<feature type="transmembrane region" description="Helical" evidence="1">
    <location>
        <begin position="155"/>
        <end position="175"/>
    </location>
</feature>
<feature type="domain" description="EamA" evidence="2">
    <location>
        <begin position="155"/>
        <end position="286"/>
    </location>
</feature>
<feature type="transmembrane region" description="Helical" evidence="1">
    <location>
        <begin position="272"/>
        <end position="289"/>
    </location>
</feature>
<reference evidence="3" key="1">
    <citation type="submission" date="2023-07" db="EMBL/GenBank/DDBJ databases">
        <title>The genome sequence of Rhodocytophaga aerolata KACC 12507.</title>
        <authorList>
            <person name="Zhang X."/>
        </authorList>
    </citation>
    <scope>NUCLEOTIDE SEQUENCE</scope>
    <source>
        <strain evidence="3">KACC 12507</strain>
    </source>
</reference>
<name>A0ABT8QZS7_9BACT</name>
<dbReference type="SUPFAM" id="SSF103481">
    <property type="entry name" value="Multidrug resistance efflux transporter EmrE"/>
    <property type="match status" value="2"/>
</dbReference>
<evidence type="ECO:0000313" key="3">
    <source>
        <dbReference type="EMBL" id="MDO1445353.1"/>
    </source>
</evidence>
<comment type="caution">
    <text evidence="3">The sequence shown here is derived from an EMBL/GenBank/DDBJ whole genome shotgun (WGS) entry which is preliminary data.</text>
</comment>
<organism evidence="3 4">
    <name type="scientific">Rhodocytophaga aerolata</name>
    <dbReference type="NCBI Taxonomy" id="455078"/>
    <lineage>
        <taxon>Bacteria</taxon>
        <taxon>Pseudomonadati</taxon>
        <taxon>Bacteroidota</taxon>
        <taxon>Cytophagia</taxon>
        <taxon>Cytophagales</taxon>
        <taxon>Rhodocytophagaceae</taxon>
        <taxon>Rhodocytophaga</taxon>
    </lineage>
</organism>
<sequence>MLTVLAVVFRILANPLANVFQKQLANNRADPLFINFVTYLFLGLLSGIYAITINWLSFPKEFWFFSIGVGFLGALGNGFLIKALQQGDLSILGPVNAYKSVVSLVVAFFLLGEVPGIWGGLGIVLIVVGSYVVLNTAKERFSWVVFTRKDIQYRLLAMFLAAIEAVLIKKVINYSSPEVSFIIWCWFGALFSFGIVYYQKSAQLIGQIRLTGGHINTYAMLIFCIGLMQFTTNYTFDHMPVGYALALFQLSALLSVLLGHRFFKETDILKKLVGACIMVAGSALIILFNN</sequence>
<protein>
    <submittedName>
        <fullName evidence="3">EamA family transporter</fullName>
    </submittedName>
</protein>
<feature type="transmembrane region" description="Helical" evidence="1">
    <location>
        <begin position="32"/>
        <end position="55"/>
    </location>
</feature>
<feature type="transmembrane region" description="Helical" evidence="1">
    <location>
        <begin position="101"/>
        <end position="134"/>
    </location>
</feature>
<keyword evidence="1" id="KW-0472">Membrane</keyword>
<dbReference type="Gene3D" id="1.10.3730.20">
    <property type="match status" value="1"/>
</dbReference>
<proteinExistence type="predicted"/>
<feature type="transmembrane region" description="Helical" evidence="1">
    <location>
        <begin position="218"/>
        <end position="236"/>
    </location>
</feature>
<feature type="transmembrane region" description="Helical" evidence="1">
    <location>
        <begin position="242"/>
        <end position="260"/>
    </location>
</feature>
<keyword evidence="4" id="KW-1185">Reference proteome</keyword>
<feature type="transmembrane region" description="Helical" evidence="1">
    <location>
        <begin position="62"/>
        <end position="81"/>
    </location>
</feature>
<dbReference type="Pfam" id="PF00892">
    <property type="entry name" value="EamA"/>
    <property type="match status" value="2"/>
</dbReference>